<evidence type="ECO:0000256" key="1">
    <source>
        <dbReference type="SAM" id="Phobius"/>
    </source>
</evidence>
<reference evidence="2" key="1">
    <citation type="journal article" date="2018" name="Genome Biol.">
        <title>SKESA: strategic k-mer extension for scrupulous assemblies.</title>
        <authorList>
            <person name="Souvorov A."/>
            <person name="Agarwala R."/>
            <person name="Lipman D.J."/>
        </authorList>
    </citation>
    <scope>NUCLEOTIDE SEQUENCE</scope>
    <source>
        <strain evidence="2">Clostridioides</strain>
    </source>
</reference>
<feature type="transmembrane region" description="Helical" evidence="1">
    <location>
        <begin position="676"/>
        <end position="704"/>
    </location>
</feature>
<name>A0A9P3TY62_CLODI</name>
<keyword evidence="1" id="KW-0812">Transmembrane</keyword>
<evidence type="ECO:0000313" key="2">
    <source>
        <dbReference type="EMBL" id="HBH2620114.1"/>
    </source>
</evidence>
<dbReference type="RefSeq" id="WP_003427584.1">
    <property type="nucleotide sequence ID" value="NZ_AP025558.1"/>
</dbReference>
<sequence length="730" mass="84232">MTKFNFIGNEIYITEERNRYNSIRIEYENIANKAREEFIKVYRSCNENLYDVINNAYDQGASIILKSIKCTLDRLIENKFYNISEELFIEQYCQRVVEIWESAYGIINDQYMNIVLDERQKEEYRQLRKNSRARWQGGGFGIQGAIKGATQAGAMNMATGVAHSAFNMISKIGTSIKVNKQKSKIFNDPSTLDVLSEVIYLAILDIKYSYIKFLENNAGLQFGYIHEEEEEEANVILSNIKGRNLDEEEKINLIKGLIDLNPYMESLYTYIVDNFGDENMEVSKMASYFGFNIEPYKLSLVENKLINLETNTEEETILAKQLILKEVNRLGINSKVNGIEELDRKLNQFDIEARTVDNILFETREDANLARIEKEKIDLILSKINMKIEEEVIRLKNDILSLKLKTGIEDSYIKMIDEKLQKFDIEARTVENLLLDTREEAEKIKLDKIKVEEIINNIDETSEQSLLNAKTEIENIGIRLESTKGAIEKLNYSLKKVDEIERTVNEILFDTREEANVAKKEMLELDEILQNVDLDDEESIKVAMSKIKSHGFKTKIGDNEANKLNKKLEDIDTQSKMVGDILFETREKANLARQEKLDIESIIKNLDENNEENLVSIKKEIESRNFKTEIANLYIDRINNHIKNLYSDTINEAEQYEDNKTNFKSMLIGSAFIVPLGIYFFGNVGIILKIVIGIFLLSAVSALFESYKKLKASKCSLKQLKKLKKSGKII</sequence>
<dbReference type="AlphaFoldDB" id="A0A9P3TY62"/>
<keyword evidence="1" id="KW-0472">Membrane</keyword>
<proteinExistence type="predicted"/>
<keyword evidence="1" id="KW-1133">Transmembrane helix</keyword>
<organism evidence="2 3">
    <name type="scientific">Clostridioides difficile</name>
    <name type="common">Peptoclostridium difficile</name>
    <dbReference type="NCBI Taxonomy" id="1496"/>
    <lineage>
        <taxon>Bacteria</taxon>
        <taxon>Bacillati</taxon>
        <taxon>Bacillota</taxon>
        <taxon>Clostridia</taxon>
        <taxon>Peptostreptococcales</taxon>
        <taxon>Peptostreptococcaceae</taxon>
        <taxon>Clostridioides</taxon>
    </lineage>
</organism>
<evidence type="ECO:0000313" key="3">
    <source>
        <dbReference type="Proteomes" id="UP000879542"/>
    </source>
</evidence>
<comment type="caution">
    <text evidence="2">The sequence shown here is derived from an EMBL/GenBank/DDBJ whole genome shotgun (WGS) entry which is preliminary data.</text>
</comment>
<protein>
    <submittedName>
        <fullName evidence="2">Uncharacterized protein</fullName>
    </submittedName>
</protein>
<gene>
    <name evidence="2" type="ORF">KRQ00_001876</name>
</gene>
<accession>A0A9P3TY62</accession>
<reference evidence="2" key="2">
    <citation type="submission" date="2021-06" db="EMBL/GenBank/DDBJ databases">
        <authorList>
            <consortium name="NCBI Pathogen Detection Project"/>
        </authorList>
    </citation>
    <scope>NUCLEOTIDE SEQUENCE</scope>
    <source>
        <strain evidence="2">Clostridioides</strain>
    </source>
</reference>
<dbReference type="Proteomes" id="UP000879542">
    <property type="component" value="Unassembled WGS sequence"/>
</dbReference>
<dbReference type="EMBL" id="DAEQIJ010000007">
    <property type="protein sequence ID" value="HBH2620114.1"/>
    <property type="molecule type" value="Genomic_DNA"/>
</dbReference>